<comment type="caution">
    <text evidence="2">The sequence shown here is derived from an EMBL/GenBank/DDBJ whole genome shotgun (WGS) entry which is preliminary data.</text>
</comment>
<feature type="region of interest" description="Disordered" evidence="1">
    <location>
        <begin position="20"/>
        <end position="108"/>
    </location>
</feature>
<name>A0ABV1A027_9TELE</name>
<evidence type="ECO:0000256" key="1">
    <source>
        <dbReference type="SAM" id="MobiDB-lite"/>
    </source>
</evidence>
<reference evidence="2 3" key="1">
    <citation type="submission" date="2021-06" db="EMBL/GenBank/DDBJ databases">
        <authorList>
            <person name="Palmer J.M."/>
        </authorList>
    </citation>
    <scope>NUCLEOTIDE SEQUENCE [LARGE SCALE GENOMIC DNA]</scope>
    <source>
        <strain evidence="2 3">AS_MEX2019</strain>
        <tissue evidence="2">Muscle</tissue>
    </source>
</reference>
<evidence type="ECO:0000313" key="3">
    <source>
        <dbReference type="Proteomes" id="UP001469553"/>
    </source>
</evidence>
<feature type="compositionally biased region" description="Basic residues" evidence="1">
    <location>
        <begin position="89"/>
        <end position="108"/>
    </location>
</feature>
<gene>
    <name evidence="2" type="ORF">AMECASPLE_020947</name>
</gene>
<feature type="compositionally biased region" description="Basic and acidic residues" evidence="1">
    <location>
        <begin position="34"/>
        <end position="63"/>
    </location>
</feature>
<sequence>MRHLFSQLVGLVALRERNRVTARGRGGAGGKGGKHLEGGKEERKGEEERRERRSVWDPSERTGGRWMGGLRRAGGWVNETKADKSKTWTTKRSHRQSYKSHGGKNQKI</sequence>
<dbReference type="Proteomes" id="UP001469553">
    <property type="component" value="Unassembled WGS sequence"/>
</dbReference>
<organism evidence="2 3">
    <name type="scientific">Ameca splendens</name>
    <dbReference type="NCBI Taxonomy" id="208324"/>
    <lineage>
        <taxon>Eukaryota</taxon>
        <taxon>Metazoa</taxon>
        <taxon>Chordata</taxon>
        <taxon>Craniata</taxon>
        <taxon>Vertebrata</taxon>
        <taxon>Euteleostomi</taxon>
        <taxon>Actinopterygii</taxon>
        <taxon>Neopterygii</taxon>
        <taxon>Teleostei</taxon>
        <taxon>Neoteleostei</taxon>
        <taxon>Acanthomorphata</taxon>
        <taxon>Ovalentaria</taxon>
        <taxon>Atherinomorphae</taxon>
        <taxon>Cyprinodontiformes</taxon>
        <taxon>Goodeidae</taxon>
        <taxon>Ameca</taxon>
    </lineage>
</organism>
<evidence type="ECO:0000313" key="2">
    <source>
        <dbReference type="EMBL" id="MEQ2311524.1"/>
    </source>
</evidence>
<proteinExistence type="predicted"/>
<accession>A0ABV1A027</accession>
<keyword evidence="3" id="KW-1185">Reference proteome</keyword>
<protein>
    <submittedName>
        <fullName evidence="2">Uncharacterized protein</fullName>
    </submittedName>
</protein>
<dbReference type="EMBL" id="JAHRIP010077013">
    <property type="protein sequence ID" value="MEQ2311524.1"/>
    <property type="molecule type" value="Genomic_DNA"/>
</dbReference>